<evidence type="ECO:0000313" key="3">
    <source>
        <dbReference type="Proteomes" id="UP000054560"/>
    </source>
</evidence>
<dbReference type="Proteomes" id="UP000054560">
    <property type="component" value="Unassembled WGS sequence"/>
</dbReference>
<evidence type="ECO:0000313" key="2">
    <source>
        <dbReference type="EMBL" id="KNC82472.1"/>
    </source>
</evidence>
<proteinExistence type="predicted"/>
<reference evidence="2 3" key="1">
    <citation type="submission" date="2011-02" db="EMBL/GenBank/DDBJ databases">
        <title>The Genome Sequence of Sphaeroforma arctica JP610.</title>
        <authorList>
            <consortium name="The Broad Institute Genome Sequencing Platform"/>
            <person name="Russ C."/>
            <person name="Cuomo C."/>
            <person name="Young S.K."/>
            <person name="Zeng Q."/>
            <person name="Gargeya S."/>
            <person name="Alvarado L."/>
            <person name="Berlin A."/>
            <person name="Chapman S.B."/>
            <person name="Chen Z."/>
            <person name="Freedman E."/>
            <person name="Gellesch M."/>
            <person name="Goldberg J."/>
            <person name="Griggs A."/>
            <person name="Gujja S."/>
            <person name="Heilman E."/>
            <person name="Heiman D."/>
            <person name="Howarth C."/>
            <person name="Mehta T."/>
            <person name="Neiman D."/>
            <person name="Pearson M."/>
            <person name="Roberts A."/>
            <person name="Saif S."/>
            <person name="Shea T."/>
            <person name="Shenoy N."/>
            <person name="Sisk P."/>
            <person name="Stolte C."/>
            <person name="Sykes S."/>
            <person name="White J."/>
            <person name="Yandava C."/>
            <person name="Burger G."/>
            <person name="Gray M.W."/>
            <person name="Holland P.W.H."/>
            <person name="King N."/>
            <person name="Lang F.B.F."/>
            <person name="Roger A.J."/>
            <person name="Ruiz-Trillo I."/>
            <person name="Haas B."/>
            <person name="Nusbaum C."/>
            <person name="Birren B."/>
        </authorList>
    </citation>
    <scope>NUCLEOTIDE SEQUENCE [LARGE SCALE GENOMIC DNA]</scope>
    <source>
        <strain evidence="2 3">JP610</strain>
    </source>
</reference>
<sequence>MNGVRSNWEVDALLRQQKEKLQSKRAQRAEARMRHEAEKKLLKSQWCCLHRLKFLLEENKRHKAANAQLVRQTNQQHREMEAALADKRLELAIEQHKRKERDAETAKANANAQVPTEQVDVADNGLQEDEEAPRFTLQELSDRIRTEERNIRTYHRKITNTKENLRKNKTDLQQKELKYNAIVAQRDEKEIRRQELEVKISSLRKELGT</sequence>
<name>A0A0L0G029_9EUKA</name>
<keyword evidence="3" id="KW-1185">Reference proteome</keyword>
<accession>A0A0L0G029</accession>
<feature type="coiled-coil region" evidence="1">
    <location>
        <begin position="137"/>
        <end position="206"/>
    </location>
</feature>
<feature type="coiled-coil region" evidence="1">
    <location>
        <begin position="14"/>
        <end position="113"/>
    </location>
</feature>
<dbReference type="RefSeq" id="XP_014156374.1">
    <property type="nucleotide sequence ID" value="XM_014300899.1"/>
</dbReference>
<evidence type="ECO:0000256" key="1">
    <source>
        <dbReference type="SAM" id="Coils"/>
    </source>
</evidence>
<dbReference type="EMBL" id="KQ241924">
    <property type="protein sequence ID" value="KNC82472.1"/>
    <property type="molecule type" value="Genomic_DNA"/>
</dbReference>
<dbReference type="AlphaFoldDB" id="A0A0L0G029"/>
<gene>
    <name evidence="2" type="ORF">SARC_05242</name>
</gene>
<protein>
    <submittedName>
        <fullName evidence="2">Uncharacterized protein</fullName>
    </submittedName>
</protein>
<dbReference type="GeneID" id="25905746"/>
<keyword evidence="1" id="KW-0175">Coiled coil</keyword>
<organism evidence="2 3">
    <name type="scientific">Sphaeroforma arctica JP610</name>
    <dbReference type="NCBI Taxonomy" id="667725"/>
    <lineage>
        <taxon>Eukaryota</taxon>
        <taxon>Ichthyosporea</taxon>
        <taxon>Ichthyophonida</taxon>
        <taxon>Sphaeroforma</taxon>
    </lineage>
</organism>